<evidence type="ECO:0000313" key="2">
    <source>
        <dbReference type="Proteomes" id="UP001374599"/>
    </source>
</evidence>
<sequence>MAKISESEWKVMKILWDKSPLTSKEIVDYVLEENDWSRKTVHTLISRLANKGVINVAKKNKYYEYSPCISKSDCQIEETKTFLEKVYNGSLQMFLTNFVKNQHLSKEEIAELKSIINNNPKEQK</sequence>
<protein>
    <submittedName>
        <fullName evidence="1">BlaI/MecI/CopY family transcriptional regulator</fullName>
    </submittedName>
</protein>
<comment type="caution">
    <text evidence="1">The sequence shown here is derived from an EMBL/GenBank/DDBJ whole genome shotgun (WGS) entry which is preliminary data.</text>
</comment>
<reference evidence="1" key="1">
    <citation type="submission" date="2023-09" db="EMBL/GenBank/DDBJ databases">
        <title>Vallitalea sediminicola and Vallitalea maricola sp. nov., anaerobic bacteria isolated from marine sediment.</title>
        <authorList>
            <person name="Hirano S."/>
            <person name="Maeda A."/>
            <person name="Terahara T."/>
            <person name="Mori K."/>
            <person name="Hamada M."/>
            <person name="Matsumoto R."/>
            <person name="Kobayashi T."/>
        </authorList>
    </citation>
    <scope>NUCLEOTIDE SEQUENCE</scope>
    <source>
        <strain evidence="1">AN17-2</strain>
    </source>
</reference>
<accession>A0ACB5UQJ0</accession>
<organism evidence="1 2">
    <name type="scientific">Vallitalea maricola</name>
    <dbReference type="NCBI Taxonomy" id="3074433"/>
    <lineage>
        <taxon>Bacteria</taxon>
        <taxon>Bacillati</taxon>
        <taxon>Bacillota</taxon>
        <taxon>Clostridia</taxon>
        <taxon>Lachnospirales</taxon>
        <taxon>Vallitaleaceae</taxon>
        <taxon>Vallitalea</taxon>
    </lineage>
</organism>
<name>A0ACB5UQJ0_9FIRM</name>
<dbReference type="EMBL" id="BTPU01000079">
    <property type="protein sequence ID" value="GMQ64746.1"/>
    <property type="molecule type" value="Genomic_DNA"/>
</dbReference>
<keyword evidence="2" id="KW-1185">Reference proteome</keyword>
<dbReference type="Proteomes" id="UP001374599">
    <property type="component" value="Unassembled WGS sequence"/>
</dbReference>
<proteinExistence type="predicted"/>
<evidence type="ECO:0000313" key="1">
    <source>
        <dbReference type="EMBL" id="GMQ64746.1"/>
    </source>
</evidence>
<gene>
    <name evidence="1" type="ORF">AN2V17_39840</name>
</gene>